<dbReference type="SUPFAM" id="SSF56601">
    <property type="entry name" value="beta-lactamase/transpeptidase-like"/>
    <property type="match status" value="1"/>
</dbReference>
<evidence type="ECO:0000256" key="13">
    <source>
        <dbReference type="PIRSR" id="PIRSR618044-1"/>
    </source>
</evidence>
<keyword evidence="19" id="KW-1185">Reference proteome</keyword>
<keyword evidence="8" id="KW-0378">Hydrolase</keyword>
<keyword evidence="9" id="KW-0133">Cell shape</keyword>
<evidence type="ECO:0000256" key="14">
    <source>
        <dbReference type="PIRSR" id="PIRSR618044-2"/>
    </source>
</evidence>
<dbReference type="OrthoDB" id="9795979at2"/>
<evidence type="ECO:0000256" key="8">
    <source>
        <dbReference type="ARBA" id="ARBA00022801"/>
    </source>
</evidence>
<dbReference type="GO" id="GO:0009002">
    <property type="term" value="F:serine-type D-Ala-D-Ala carboxypeptidase activity"/>
    <property type="evidence" value="ECO:0007669"/>
    <property type="project" value="UniProtKB-EC"/>
</dbReference>
<dbReference type="PANTHER" id="PTHR21581">
    <property type="entry name" value="D-ALANYL-D-ALANINE CARBOXYPEPTIDASE"/>
    <property type="match status" value="1"/>
</dbReference>
<feature type="binding site" evidence="14">
    <location>
        <position position="218"/>
    </location>
    <ligand>
        <name>substrate</name>
    </ligand>
</feature>
<keyword evidence="5 18" id="KW-0121">Carboxypeptidase</keyword>
<evidence type="ECO:0000256" key="4">
    <source>
        <dbReference type="ARBA" id="ARBA00012448"/>
    </source>
</evidence>
<evidence type="ECO:0000256" key="5">
    <source>
        <dbReference type="ARBA" id="ARBA00022645"/>
    </source>
</evidence>
<dbReference type="InterPro" id="IPR037167">
    <property type="entry name" value="Peptidase_S11_C_sf"/>
</dbReference>
<feature type="domain" description="Peptidase S11 D-Ala-D-Ala carboxypeptidase A C-terminal" evidence="17">
    <location>
        <begin position="268"/>
        <end position="358"/>
    </location>
</feature>
<evidence type="ECO:0000256" key="15">
    <source>
        <dbReference type="RuleBase" id="RU004016"/>
    </source>
</evidence>
<evidence type="ECO:0000256" key="12">
    <source>
        <dbReference type="ARBA" id="ARBA00034000"/>
    </source>
</evidence>
<dbReference type="GO" id="GO:0006508">
    <property type="term" value="P:proteolysis"/>
    <property type="evidence" value="ECO:0007669"/>
    <property type="project" value="UniProtKB-KW"/>
</dbReference>
<keyword evidence="7 16" id="KW-0732">Signal</keyword>
<dbReference type="GO" id="GO:0009252">
    <property type="term" value="P:peptidoglycan biosynthetic process"/>
    <property type="evidence" value="ECO:0007669"/>
    <property type="project" value="UniProtKB-UniPathway"/>
</dbReference>
<dbReference type="PANTHER" id="PTHR21581:SF6">
    <property type="entry name" value="TRAFFICKING PROTEIN PARTICLE COMPLEX SUBUNIT 12"/>
    <property type="match status" value="1"/>
</dbReference>
<dbReference type="InterPro" id="IPR001967">
    <property type="entry name" value="Peptidase_S11_N"/>
</dbReference>
<evidence type="ECO:0000313" key="19">
    <source>
        <dbReference type="Proteomes" id="UP000197065"/>
    </source>
</evidence>
<dbReference type="Gene3D" id="3.40.710.10">
    <property type="entry name" value="DD-peptidase/beta-lactamase superfamily"/>
    <property type="match status" value="1"/>
</dbReference>
<dbReference type="EMBL" id="FYEH01000001">
    <property type="protein sequence ID" value="SNB51467.1"/>
    <property type="molecule type" value="Genomic_DNA"/>
</dbReference>
<dbReference type="InterPro" id="IPR012907">
    <property type="entry name" value="Peptidase_S11_C"/>
</dbReference>
<evidence type="ECO:0000256" key="7">
    <source>
        <dbReference type="ARBA" id="ARBA00022729"/>
    </source>
</evidence>
<keyword evidence="11" id="KW-0961">Cell wall biogenesis/degradation</keyword>
<reference evidence="18 19" key="1">
    <citation type="submission" date="2017-06" db="EMBL/GenBank/DDBJ databases">
        <authorList>
            <person name="Kim H.J."/>
            <person name="Triplett B.A."/>
        </authorList>
    </citation>
    <scope>NUCLEOTIDE SEQUENCE [LARGE SCALE GENOMIC DNA]</scope>
    <source>
        <strain evidence="18 19">B29T1</strain>
    </source>
</reference>
<protein>
    <recommendedName>
        <fullName evidence="4">serine-type D-Ala-D-Ala carboxypeptidase</fullName>
        <ecNumber evidence="4">3.4.16.4</ecNumber>
    </recommendedName>
</protein>
<evidence type="ECO:0000256" key="11">
    <source>
        <dbReference type="ARBA" id="ARBA00023316"/>
    </source>
</evidence>
<evidence type="ECO:0000313" key="18">
    <source>
        <dbReference type="EMBL" id="SNB51467.1"/>
    </source>
</evidence>
<keyword evidence="6" id="KW-0645">Protease</keyword>
<comment type="function">
    <text evidence="1">Removes C-terminal D-alanyl residues from sugar-peptide cell wall precursors.</text>
</comment>
<dbReference type="PRINTS" id="PR00725">
    <property type="entry name" value="DADACBPTASE1"/>
</dbReference>
<dbReference type="Proteomes" id="UP000197065">
    <property type="component" value="Unassembled WGS sequence"/>
</dbReference>
<accession>A0A212PWR3</accession>
<dbReference type="UniPathway" id="UPA00219"/>
<comment type="catalytic activity">
    <reaction evidence="12">
        <text>Preferential cleavage: (Ac)2-L-Lys-D-Ala-|-D-Ala. Also transpeptidation of peptidyl-alanyl moieties that are N-acyl substituents of D-alanine.</text>
        <dbReference type="EC" id="3.4.16.4"/>
    </reaction>
</comment>
<sequence>MCKSRLTLLVMLLVAVLARPALAFDTVAKAAILIDYPSGQVLMEKNADDRIPPASLSKLMTAYLIFERLKSGKLKMDDEMPVSELAWRTQGSKMFVELGSRIKVEDLLRGIIIQSGNDACIVMAEGISGSVDEFVKLMNQKAQDLGLTNSHFANPDGLDDPQHYMSVRDLAKLASAIIRDFPEYYGLYSEKEFVWHNIKQNNRNPLLQMGIPGVDGMKTGHTSVAGFGLVASAMRDNHRLIMVLAGMNSEKERRDEAQKVLEYGFRAFETYKLFDAGQTAAEVPVWLGAESKVAAVPLEPVTATMTADLRPTLEVKARYDEPVAAPITKGQKLGELVITSQGAEPRTVPLVAGADVQKAGMLGRLTGIVGYYTGIGS</sequence>
<evidence type="ECO:0000256" key="10">
    <source>
        <dbReference type="ARBA" id="ARBA00022984"/>
    </source>
</evidence>
<dbReference type="InterPro" id="IPR015956">
    <property type="entry name" value="Peniciliin-bd_prot_C_sf"/>
</dbReference>
<gene>
    <name evidence="18" type="ORF">SAMN07250955_10181</name>
</gene>
<dbReference type="Pfam" id="PF07943">
    <property type="entry name" value="PBP5_C"/>
    <property type="match status" value="1"/>
</dbReference>
<dbReference type="EC" id="3.4.16.4" evidence="4"/>
<name>A0A212PWR3_9PROT</name>
<feature type="active site" evidence="13">
    <location>
        <position position="115"/>
    </location>
</feature>
<evidence type="ECO:0000256" key="3">
    <source>
        <dbReference type="ARBA" id="ARBA00007164"/>
    </source>
</evidence>
<dbReference type="RefSeq" id="WP_088559423.1">
    <property type="nucleotide sequence ID" value="NZ_FYEH01000001.1"/>
</dbReference>
<feature type="active site" description="Acyl-ester intermediate" evidence="13">
    <location>
        <position position="55"/>
    </location>
</feature>
<dbReference type="InterPro" id="IPR018044">
    <property type="entry name" value="Peptidase_S11"/>
</dbReference>
<dbReference type="InterPro" id="IPR012338">
    <property type="entry name" value="Beta-lactam/transpept-like"/>
</dbReference>
<evidence type="ECO:0000256" key="2">
    <source>
        <dbReference type="ARBA" id="ARBA00004752"/>
    </source>
</evidence>
<evidence type="ECO:0000256" key="16">
    <source>
        <dbReference type="SAM" id="SignalP"/>
    </source>
</evidence>
<evidence type="ECO:0000256" key="9">
    <source>
        <dbReference type="ARBA" id="ARBA00022960"/>
    </source>
</evidence>
<comment type="pathway">
    <text evidence="2">Cell wall biogenesis; peptidoglycan biosynthesis.</text>
</comment>
<feature type="active site" description="Proton acceptor" evidence="13">
    <location>
        <position position="58"/>
    </location>
</feature>
<evidence type="ECO:0000259" key="17">
    <source>
        <dbReference type="SMART" id="SM00936"/>
    </source>
</evidence>
<dbReference type="SMART" id="SM00936">
    <property type="entry name" value="PBP5_C"/>
    <property type="match status" value="1"/>
</dbReference>
<dbReference type="AlphaFoldDB" id="A0A212PWR3"/>
<dbReference type="SUPFAM" id="SSF69189">
    <property type="entry name" value="Penicillin-binding protein associated domain"/>
    <property type="match status" value="1"/>
</dbReference>
<dbReference type="GO" id="GO:0071555">
    <property type="term" value="P:cell wall organization"/>
    <property type="evidence" value="ECO:0007669"/>
    <property type="project" value="UniProtKB-KW"/>
</dbReference>
<feature type="chain" id="PRO_5012713453" description="serine-type D-Ala-D-Ala carboxypeptidase" evidence="16">
    <location>
        <begin position="24"/>
        <end position="377"/>
    </location>
</feature>
<evidence type="ECO:0000256" key="1">
    <source>
        <dbReference type="ARBA" id="ARBA00003217"/>
    </source>
</evidence>
<organism evidence="18 19">
    <name type="scientific">Arboricoccus pini</name>
    <dbReference type="NCBI Taxonomy" id="1963835"/>
    <lineage>
        <taxon>Bacteria</taxon>
        <taxon>Pseudomonadati</taxon>
        <taxon>Pseudomonadota</taxon>
        <taxon>Alphaproteobacteria</taxon>
        <taxon>Geminicoccales</taxon>
        <taxon>Geminicoccaceae</taxon>
        <taxon>Arboricoccus</taxon>
    </lineage>
</organism>
<feature type="signal peptide" evidence="16">
    <location>
        <begin position="1"/>
        <end position="23"/>
    </location>
</feature>
<dbReference type="GO" id="GO:0008360">
    <property type="term" value="P:regulation of cell shape"/>
    <property type="evidence" value="ECO:0007669"/>
    <property type="project" value="UniProtKB-KW"/>
</dbReference>
<keyword evidence="10" id="KW-0573">Peptidoglycan synthesis</keyword>
<dbReference type="Gene3D" id="2.60.410.10">
    <property type="entry name" value="D-Ala-D-Ala carboxypeptidase, C-terminal domain"/>
    <property type="match status" value="1"/>
</dbReference>
<proteinExistence type="inferred from homology"/>
<dbReference type="Pfam" id="PF00768">
    <property type="entry name" value="Peptidase_S11"/>
    <property type="match status" value="1"/>
</dbReference>
<evidence type="ECO:0000256" key="6">
    <source>
        <dbReference type="ARBA" id="ARBA00022670"/>
    </source>
</evidence>
<comment type="similarity">
    <text evidence="3 15">Belongs to the peptidase S11 family.</text>
</comment>